<dbReference type="KEGG" id="sari:H5J25_08165"/>
<dbReference type="AlphaFoldDB" id="A0A974NXF4"/>
<dbReference type="Pfam" id="PF03807">
    <property type="entry name" value="F420_oxidored"/>
    <property type="match status" value="1"/>
</dbReference>
<evidence type="ECO:0000313" key="3">
    <source>
        <dbReference type="EMBL" id="QQV78577.1"/>
    </source>
</evidence>
<sequence length="248" mass="26124">MKIGILGSGNIATTLVRTFSKAGHDVKVGNSRGPDTIDPALLSFGARATTSAEAVVGMDVVILSIPFGKIPDVAPLLSALPDNVVVIDTSNYYPERDGRIEAVEAGQVESLWVAEQIGRPIAKAWNAIGTDALAHKAVPAGAPGRIALPVAADRDGDRQVAMALVEDTGLDAVDAGDLAGSWRQQPGAPAYCTNLTRDEIAGALASAERARLPRRRDLAIAVLTERMEGAAVEPDPEFLPRLNRILYM</sequence>
<evidence type="ECO:0000259" key="2">
    <source>
        <dbReference type="Pfam" id="PF03807"/>
    </source>
</evidence>
<reference evidence="4" key="1">
    <citation type="submission" date="2020-09" db="EMBL/GenBank/DDBJ databases">
        <title>Sphingomonas sp., a new species isolated from pork steak.</title>
        <authorList>
            <person name="Heidler von Heilborn D."/>
        </authorList>
    </citation>
    <scope>NUCLEOTIDE SEQUENCE [LARGE SCALE GENOMIC DNA]</scope>
</reference>
<keyword evidence="1" id="KW-0560">Oxidoreductase</keyword>
<name>A0A974NXF4_9SPHN</name>
<dbReference type="Proteomes" id="UP000595894">
    <property type="component" value="Chromosome"/>
</dbReference>
<keyword evidence="4" id="KW-1185">Reference proteome</keyword>
<protein>
    <submittedName>
        <fullName evidence="3">NAD(P)-binding domain-containing protein</fullName>
    </submittedName>
</protein>
<dbReference type="PANTHER" id="PTHR14239">
    <property type="entry name" value="DUDULIN-RELATED"/>
    <property type="match status" value="1"/>
</dbReference>
<accession>A0A974NXF4</accession>
<dbReference type="InterPro" id="IPR028939">
    <property type="entry name" value="P5C_Rdtase_cat_N"/>
</dbReference>
<dbReference type="GO" id="GO:0016491">
    <property type="term" value="F:oxidoreductase activity"/>
    <property type="evidence" value="ECO:0007669"/>
    <property type="project" value="UniProtKB-KW"/>
</dbReference>
<dbReference type="Gene3D" id="3.40.50.720">
    <property type="entry name" value="NAD(P)-binding Rossmann-like Domain"/>
    <property type="match status" value="1"/>
</dbReference>
<proteinExistence type="predicted"/>
<evidence type="ECO:0000256" key="1">
    <source>
        <dbReference type="ARBA" id="ARBA00023002"/>
    </source>
</evidence>
<dbReference type="InterPro" id="IPR051267">
    <property type="entry name" value="STEAP_metalloreductase"/>
</dbReference>
<feature type="domain" description="Pyrroline-5-carboxylate reductase catalytic N-terminal" evidence="2">
    <location>
        <begin position="2"/>
        <end position="92"/>
    </location>
</feature>
<dbReference type="RefSeq" id="WP_202095572.1">
    <property type="nucleotide sequence ID" value="NZ_CP061035.1"/>
</dbReference>
<dbReference type="EMBL" id="CP061035">
    <property type="protein sequence ID" value="QQV78577.1"/>
    <property type="molecule type" value="Genomic_DNA"/>
</dbReference>
<organism evidence="3 4">
    <name type="scientific">Sphingomonas aliaeris</name>
    <dbReference type="NCBI Taxonomy" id="2759526"/>
    <lineage>
        <taxon>Bacteria</taxon>
        <taxon>Pseudomonadati</taxon>
        <taxon>Pseudomonadota</taxon>
        <taxon>Alphaproteobacteria</taxon>
        <taxon>Sphingomonadales</taxon>
        <taxon>Sphingomonadaceae</taxon>
        <taxon>Sphingomonas</taxon>
    </lineage>
</organism>
<dbReference type="SUPFAM" id="SSF51735">
    <property type="entry name" value="NAD(P)-binding Rossmann-fold domains"/>
    <property type="match status" value="1"/>
</dbReference>
<gene>
    <name evidence="3" type="ORF">H5J25_08165</name>
</gene>
<evidence type="ECO:0000313" key="4">
    <source>
        <dbReference type="Proteomes" id="UP000595894"/>
    </source>
</evidence>
<dbReference type="InterPro" id="IPR036291">
    <property type="entry name" value="NAD(P)-bd_dom_sf"/>
</dbReference>